<keyword evidence="9" id="KW-1185">Reference proteome</keyword>
<protein>
    <recommendedName>
        <fullName evidence="2">histidine decarboxylase</fullName>
        <ecNumber evidence="2">4.1.1.22</ecNumber>
    </recommendedName>
</protein>
<gene>
    <name evidence="8" type="ORF">LX15_000145</name>
</gene>
<feature type="region of interest" description="Disordered" evidence="7">
    <location>
        <begin position="309"/>
        <end position="352"/>
    </location>
</feature>
<dbReference type="InterPro" id="IPR016105">
    <property type="entry name" value="Pyr-dep_his/arg-deCO2ase_sand"/>
</dbReference>
<dbReference type="EMBL" id="JAMTCP010000001">
    <property type="protein sequence ID" value="MCP2256462.1"/>
    <property type="molecule type" value="Genomic_DNA"/>
</dbReference>
<evidence type="ECO:0000256" key="1">
    <source>
        <dbReference type="ARBA" id="ARBA00001928"/>
    </source>
</evidence>
<dbReference type="Gene3D" id="4.10.510.10">
    <property type="entry name" value="Pyruvoyl-Dependent Histidine Decarboxylas, subunit A"/>
    <property type="match status" value="1"/>
</dbReference>
<comment type="catalytic activity">
    <reaction evidence="6">
        <text>L-histidine + H(+) = histamine + CO2</text>
        <dbReference type="Rhea" id="RHEA:20840"/>
        <dbReference type="ChEBI" id="CHEBI:15378"/>
        <dbReference type="ChEBI" id="CHEBI:16526"/>
        <dbReference type="ChEBI" id="CHEBI:57595"/>
        <dbReference type="ChEBI" id="CHEBI:58432"/>
        <dbReference type="EC" id="4.1.1.22"/>
    </reaction>
</comment>
<dbReference type="PIRSF" id="PIRSF001341">
    <property type="entry name" value="His_decarboxylas"/>
    <property type="match status" value="1"/>
</dbReference>
<dbReference type="InterPro" id="IPR016106">
    <property type="entry name" value="Pyr-dep_his-deCO2ase_N"/>
</dbReference>
<evidence type="ECO:0000256" key="6">
    <source>
        <dbReference type="ARBA" id="ARBA00047889"/>
    </source>
</evidence>
<evidence type="ECO:0000256" key="2">
    <source>
        <dbReference type="ARBA" id="ARBA00012320"/>
    </source>
</evidence>
<keyword evidence="5" id="KW-0670">Pyruvate</keyword>
<comment type="caution">
    <text evidence="8">The sequence shown here is derived from an EMBL/GenBank/DDBJ whole genome shotgun (WGS) entry which is preliminary data.</text>
</comment>
<dbReference type="InterPro" id="IPR003427">
    <property type="entry name" value="His_de-COase_proenz"/>
</dbReference>
<reference evidence="8 9" key="1">
    <citation type="submission" date="2022-06" db="EMBL/GenBank/DDBJ databases">
        <title>Genomic Encyclopedia of Archaeal and Bacterial Type Strains, Phase II (KMG-II): from individual species to whole genera.</title>
        <authorList>
            <person name="Goeker M."/>
        </authorList>
    </citation>
    <scope>NUCLEOTIDE SEQUENCE [LARGE SCALE GENOMIC DNA]</scope>
    <source>
        <strain evidence="8 9">DSM 40477</strain>
    </source>
</reference>
<evidence type="ECO:0000256" key="7">
    <source>
        <dbReference type="SAM" id="MobiDB-lite"/>
    </source>
</evidence>
<evidence type="ECO:0000313" key="9">
    <source>
        <dbReference type="Proteomes" id="UP001205311"/>
    </source>
</evidence>
<evidence type="ECO:0000256" key="3">
    <source>
        <dbReference type="ARBA" id="ARBA00022793"/>
    </source>
</evidence>
<dbReference type="Pfam" id="PF02329">
    <property type="entry name" value="HDC"/>
    <property type="match status" value="1"/>
</dbReference>
<dbReference type="InterPro" id="IPR016104">
    <property type="entry name" value="Pyr-dep_his/arg-deCO2ase"/>
</dbReference>
<evidence type="ECO:0000256" key="4">
    <source>
        <dbReference type="ARBA" id="ARBA00023239"/>
    </source>
</evidence>
<dbReference type="SFLD" id="SFLDS00055">
    <property type="entry name" value="Pyruvoyl-Dependent_Histidine/A"/>
    <property type="match status" value="1"/>
</dbReference>
<evidence type="ECO:0000313" key="8">
    <source>
        <dbReference type="EMBL" id="MCP2256462.1"/>
    </source>
</evidence>
<sequence>MATPRTRLEQVVDNAIGTHERRCTGYLNPVGASAAGSDGTGYVATMKLSVGKVPVEDLDEGTSRIVSYDRCEKNDAYVGQINMITASSFCGLDGALWGYDLVKVPDDRLRKRLDLVPVDELPGPDLRADRQVPVYEVAPLLDATERLFGRIDTPDSHDATRLRLPPAPGAHVVCANKDASVRGPGYVWSIIAIAIAEDQDVDASLFIEDCGFVPGSDVGQNELRSRLRWHLSTVAKSIMYCGQDQGVSYKEIFTGCKYLRTRAHEWGCALSCAPYVLLAQRAVPTGRTPRSLLDLTLEQWEELMGWQPLPPPPHDDDIGGIGVGIPRRPGAEAAAEDSLARSSANGRPAGDQ</sequence>
<dbReference type="RefSeq" id="WP_253667460.1">
    <property type="nucleotide sequence ID" value="NZ_JAMTCP010000001.1"/>
</dbReference>
<organism evidence="8 9">
    <name type="scientific">Streptoalloteichus tenebrarius (strain ATCC 17920 / DSM 40477 / JCM 4838 / CBS 697.72 / NBRC 16177 / NCIMB 11028 / NRRL B-12390 / A12253. 1 / ISP 5477)</name>
    <name type="common">Streptomyces tenebrarius</name>
    <dbReference type="NCBI Taxonomy" id="1933"/>
    <lineage>
        <taxon>Bacteria</taxon>
        <taxon>Bacillati</taxon>
        <taxon>Actinomycetota</taxon>
        <taxon>Actinomycetes</taxon>
        <taxon>Pseudonocardiales</taxon>
        <taxon>Pseudonocardiaceae</taxon>
        <taxon>Streptoalloteichus</taxon>
    </lineage>
</organism>
<proteinExistence type="predicted"/>
<keyword evidence="3" id="KW-0210">Decarboxylase</keyword>
<dbReference type="EC" id="4.1.1.22" evidence="2"/>
<dbReference type="Proteomes" id="UP001205311">
    <property type="component" value="Unassembled WGS sequence"/>
</dbReference>
<evidence type="ECO:0000256" key="5">
    <source>
        <dbReference type="ARBA" id="ARBA00023317"/>
    </source>
</evidence>
<dbReference type="Gene3D" id="3.50.20.10">
    <property type="entry name" value="Pyruvoyl-Dependent Histidine Decarboxylase, subunit B"/>
    <property type="match status" value="1"/>
</dbReference>
<dbReference type="SUPFAM" id="SSF56271">
    <property type="entry name" value="Pyruvoyl-dependent histidine and arginine decarboxylases"/>
    <property type="match status" value="1"/>
</dbReference>
<keyword evidence="4" id="KW-0456">Lyase</keyword>
<name>A0ABT1HLS3_STRSD</name>
<accession>A0ABT1HLS3</accession>
<comment type="cofactor">
    <cofactor evidence="1">
        <name>pyruvate</name>
        <dbReference type="ChEBI" id="CHEBI:15361"/>
    </cofactor>
</comment>